<keyword evidence="1" id="KW-0175">Coiled coil</keyword>
<evidence type="ECO:0000256" key="1">
    <source>
        <dbReference type="SAM" id="Coils"/>
    </source>
</evidence>
<organism evidence="3 4">
    <name type="scientific">Dorcoceras hygrometricum</name>
    <dbReference type="NCBI Taxonomy" id="472368"/>
    <lineage>
        <taxon>Eukaryota</taxon>
        <taxon>Viridiplantae</taxon>
        <taxon>Streptophyta</taxon>
        <taxon>Embryophyta</taxon>
        <taxon>Tracheophyta</taxon>
        <taxon>Spermatophyta</taxon>
        <taxon>Magnoliopsida</taxon>
        <taxon>eudicotyledons</taxon>
        <taxon>Gunneridae</taxon>
        <taxon>Pentapetalae</taxon>
        <taxon>asterids</taxon>
        <taxon>lamiids</taxon>
        <taxon>Lamiales</taxon>
        <taxon>Gesneriaceae</taxon>
        <taxon>Didymocarpoideae</taxon>
        <taxon>Trichosporeae</taxon>
        <taxon>Loxocarpinae</taxon>
        <taxon>Dorcoceras</taxon>
    </lineage>
</organism>
<feature type="region of interest" description="Disordered" evidence="2">
    <location>
        <begin position="170"/>
        <end position="208"/>
    </location>
</feature>
<keyword evidence="4" id="KW-1185">Reference proteome</keyword>
<evidence type="ECO:0000256" key="2">
    <source>
        <dbReference type="SAM" id="MobiDB-lite"/>
    </source>
</evidence>
<dbReference type="OrthoDB" id="1939750at2759"/>
<name>A0A2Z7BKB7_9LAMI</name>
<dbReference type="EMBL" id="KV005005">
    <property type="protein sequence ID" value="KZV35073.1"/>
    <property type="molecule type" value="Genomic_DNA"/>
</dbReference>
<dbReference type="AlphaFoldDB" id="A0A2Z7BKB7"/>
<protein>
    <submittedName>
        <fullName evidence="3">Uncharacterized protein</fullName>
    </submittedName>
</protein>
<evidence type="ECO:0000313" key="4">
    <source>
        <dbReference type="Proteomes" id="UP000250235"/>
    </source>
</evidence>
<dbReference type="PANTHER" id="PTHR33701:SF2">
    <property type="entry name" value="TRANSMEMBRANE PROTEIN"/>
    <property type="match status" value="1"/>
</dbReference>
<dbReference type="Proteomes" id="UP000250235">
    <property type="component" value="Unassembled WGS sequence"/>
</dbReference>
<feature type="coiled-coil region" evidence="1">
    <location>
        <begin position="52"/>
        <end position="100"/>
    </location>
</feature>
<reference evidence="3 4" key="1">
    <citation type="journal article" date="2015" name="Proc. Natl. Acad. Sci. U.S.A.">
        <title>The resurrection genome of Boea hygrometrica: A blueprint for survival of dehydration.</title>
        <authorList>
            <person name="Xiao L."/>
            <person name="Yang G."/>
            <person name="Zhang L."/>
            <person name="Yang X."/>
            <person name="Zhao S."/>
            <person name="Ji Z."/>
            <person name="Zhou Q."/>
            <person name="Hu M."/>
            <person name="Wang Y."/>
            <person name="Chen M."/>
            <person name="Xu Y."/>
            <person name="Jin H."/>
            <person name="Xiao X."/>
            <person name="Hu G."/>
            <person name="Bao F."/>
            <person name="Hu Y."/>
            <person name="Wan P."/>
            <person name="Li L."/>
            <person name="Deng X."/>
            <person name="Kuang T."/>
            <person name="Xiang C."/>
            <person name="Zhu J.K."/>
            <person name="Oliver M.J."/>
            <person name="He Y."/>
        </authorList>
    </citation>
    <scope>NUCLEOTIDE SEQUENCE [LARGE SCALE GENOMIC DNA]</scope>
    <source>
        <strain evidence="4">cv. XS01</strain>
    </source>
</reference>
<gene>
    <name evidence="3" type="ORF">F511_04378</name>
</gene>
<sequence>MKNYVELLRIFMFVPRSEMGFVFVSEKRMEGEDVVRTVDSLRGRLLAERMVSRNAKEEAELLGNKLIQLETMLKQEAKSRDRAERKLRFLIKKLESKNISYVSDESEQSILVDRSDISSVSSLASSSAKEVQQKGGSPESPKGSENMHKNGSNGQETEMELDQIPVSAKDSEDLVPKSAENSSNMDKHSTESFTEEGLNRVDDQDSQDNVDNSMALIIIDTPPKKSQTIDPEALDATVKEVLDALRHAKEQLQCSIEKRRVLIW</sequence>
<dbReference type="PANTHER" id="PTHR33701">
    <property type="entry name" value="TRANSMEMBRANE PROTEIN"/>
    <property type="match status" value="1"/>
</dbReference>
<accession>A0A2Z7BKB7</accession>
<feature type="region of interest" description="Disordered" evidence="2">
    <location>
        <begin position="123"/>
        <end position="158"/>
    </location>
</feature>
<proteinExistence type="predicted"/>
<evidence type="ECO:0000313" key="3">
    <source>
        <dbReference type="EMBL" id="KZV35073.1"/>
    </source>
</evidence>